<dbReference type="AlphaFoldDB" id="A0A251RXT1"/>
<feature type="domain" description="F-box" evidence="1">
    <location>
        <begin position="11"/>
        <end position="45"/>
    </location>
</feature>
<name>A0A251RXT1_HELAN</name>
<evidence type="ECO:0000313" key="4">
    <source>
        <dbReference type="Proteomes" id="UP000215914"/>
    </source>
</evidence>
<gene>
    <name evidence="3" type="ORF">HannXRQ_Chr17g0564861</name>
    <name evidence="2" type="ORF">HanXRQr2_Chr17g0823271</name>
</gene>
<dbReference type="InterPro" id="IPR001810">
    <property type="entry name" value="F-box_dom"/>
</dbReference>
<dbReference type="Pfam" id="PF00646">
    <property type="entry name" value="F-box"/>
    <property type="match status" value="1"/>
</dbReference>
<dbReference type="Gramene" id="mRNA:HanXRQr2_Chr17g0823271">
    <property type="protein sequence ID" value="CDS:HanXRQr2_Chr17g0823271.1"/>
    <property type="gene ID" value="HanXRQr2_Chr17g0823271"/>
</dbReference>
<reference evidence="2 4" key="1">
    <citation type="journal article" date="2017" name="Nature">
        <title>The sunflower genome provides insights into oil metabolism, flowering and Asterid evolution.</title>
        <authorList>
            <person name="Badouin H."/>
            <person name="Gouzy J."/>
            <person name="Grassa C.J."/>
            <person name="Murat F."/>
            <person name="Staton S.E."/>
            <person name="Cottret L."/>
            <person name="Lelandais-Briere C."/>
            <person name="Owens G.L."/>
            <person name="Carrere S."/>
            <person name="Mayjonade B."/>
            <person name="Legrand L."/>
            <person name="Gill N."/>
            <person name="Kane N.C."/>
            <person name="Bowers J.E."/>
            <person name="Hubner S."/>
            <person name="Bellec A."/>
            <person name="Berard A."/>
            <person name="Berges H."/>
            <person name="Blanchet N."/>
            <person name="Boniface M.C."/>
            <person name="Brunel D."/>
            <person name="Catrice O."/>
            <person name="Chaidir N."/>
            <person name="Claudel C."/>
            <person name="Donnadieu C."/>
            <person name="Faraut T."/>
            <person name="Fievet G."/>
            <person name="Helmstetter N."/>
            <person name="King M."/>
            <person name="Knapp S.J."/>
            <person name="Lai Z."/>
            <person name="Le Paslier M.C."/>
            <person name="Lippi Y."/>
            <person name="Lorenzon L."/>
            <person name="Mandel J.R."/>
            <person name="Marage G."/>
            <person name="Marchand G."/>
            <person name="Marquand E."/>
            <person name="Bret-Mestries E."/>
            <person name="Morien E."/>
            <person name="Nambeesan S."/>
            <person name="Nguyen T."/>
            <person name="Pegot-Espagnet P."/>
            <person name="Pouilly N."/>
            <person name="Raftis F."/>
            <person name="Sallet E."/>
            <person name="Schiex T."/>
            <person name="Thomas J."/>
            <person name="Vandecasteele C."/>
            <person name="Vares D."/>
            <person name="Vear F."/>
            <person name="Vautrin S."/>
            <person name="Crespi M."/>
            <person name="Mangin B."/>
            <person name="Burke J.M."/>
            <person name="Salse J."/>
            <person name="Munos S."/>
            <person name="Vincourt P."/>
            <person name="Rieseberg L.H."/>
            <person name="Langlade N.B."/>
        </authorList>
    </citation>
    <scope>NUCLEOTIDE SEQUENCE [LARGE SCALE GENOMIC DNA]</scope>
    <source>
        <strain evidence="4">cv. SF193</strain>
        <tissue evidence="2">Leaves</tissue>
    </source>
</reference>
<proteinExistence type="predicted"/>
<dbReference type="EMBL" id="CM007906">
    <property type="protein sequence ID" value="OTF87709.1"/>
    <property type="molecule type" value="Genomic_DNA"/>
</dbReference>
<evidence type="ECO:0000313" key="2">
    <source>
        <dbReference type="EMBL" id="KAF5757153.1"/>
    </source>
</evidence>
<dbReference type="OMA" id="MFPEEIT"/>
<organism evidence="3 4">
    <name type="scientific">Helianthus annuus</name>
    <name type="common">Common sunflower</name>
    <dbReference type="NCBI Taxonomy" id="4232"/>
    <lineage>
        <taxon>Eukaryota</taxon>
        <taxon>Viridiplantae</taxon>
        <taxon>Streptophyta</taxon>
        <taxon>Embryophyta</taxon>
        <taxon>Tracheophyta</taxon>
        <taxon>Spermatophyta</taxon>
        <taxon>Magnoliopsida</taxon>
        <taxon>eudicotyledons</taxon>
        <taxon>Gunneridae</taxon>
        <taxon>Pentapetalae</taxon>
        <taxon>asterids</taxon>
        <taxon>campanulids</taxon>
        <taxon>Asterales</taxon>
        <taxon>Asteraceae</taxon>
        <taxon>Asteroideae</taxon>
        <taxon>Heliantheae alliance</taxon>
        <taxon>Heliantheae</taxon>
        <taxon>Helianthus</taxon>
    </lineage>
</organism>
<dbReference type="EMBL" id="MNCJ02000332">
    <property type="protein sequence ID" value="KAF5757153.1"/>
    <property type="molecule type" value="Genomic_DNA"/>
</dbReference>
<dbReference type="Gene3D" id="1.20.1280.50">
    <property type="match status" value="1"/>
</dbReference>
<reference evidence="2" key="3">
    <citation type="submission" date="2020-06" db="EMBL/GenBank/DDBJ databases">
        <title>Helianthus annuus Genome sequencing and assembly Release 2.</title>
        <authorList>
            <person name="Gouzy J."/>
            <person name="Langlade N."/>
            <person name="Munos S."/>
        </authorList>
    </citation>
    <scope>NUCLEOTIDE SEQUENCE</scope>
    <source>
        <tissue evidence="2">Leaves</tissue>
    </source>
</reference>
<evidence type="ECO:0000259" key="1">
    <source>
        <dbReference type="Pfam" id="PF00646"/>
    </source>
</evidence>
<reference evidence="3" key="2">
    <citation type="submission" date="2017-02" db="EMBL/GenBank/DDBJ databases">
        <title>Sunflower complete genome.</title>
        <authorList>
            <person name="Langlade N."/>
            <person name="Munos S."/>
        </authorList>
    </citation>
    <scope>NUCLEOTIDE SEQUENCE [LARGE SCALE GENOMIC DNA]</scope>
    <source>
        <tissue evidence="3">Leaves</tissue>
    </source>
</reference>
<sequence>MSSDDNVDDRLSMFPEEITLHILSLMPTKYAVRTSILSKRWRYRWMFVTNLDFDDYHPINGQWS</sequence>
<evidence type="ECO:0000313" key="3">
    <source>
        <dbReference type="EMBL" id="OTF87709.1"/>
    </source>
</evidence>
<accession>A0A251RXT1</accession>
<protein>
    <submittedName>
        <fullName evidence="2">F-box domain, leucine-rich repeat domain superfamily, F-box-like domain superfamily</fullName>
    </submittedName>
    <submittedName>
        <fullName evidence="3">Putative F-box domain-containing protein</fullName>
    </submittedName>
</protein>
<dbReference type="InterPro" id="IPR036047">
    <property type="entry name" value="F-box-like_dom_sf"/>
</dbReference>
<dbReference type="InterPro" id="IPR055294">
    <property type="entry name" value="FBL60-like"/>
</dbReference>
<keyword evidence="4" id="KW-1185">Reference proteome</keyword>
<dbReference type="PANTHER" id="PTHR31293:SF12">
    <property type="entry name" value="RNI-LIKE SUPERFAMILY PROTEIN"/>
    <property type="match status" value="1"/>
</dbReference>
<dbReference type="SUPFAM" id="SSF81383">
    <property type="entry name" value="F-box domain"/>
    <property type="match status" value="1"/>
</dbReference>
<dbReference type="Proteomes" id="UP000215914">
    <property type="component" value="Chromosome 17"/>
</dbReference>
<dbReference type="InterPro" id="IPR053781">
    <property type="entry name" value="F-box_AtFBL13-like"/>
</dbReference>
<dbReference type="CDD" id="cd22160">
    <property type="entry name" value="F-box_AtFBL13-like"/>
    <property type="match status" value="1"/>
</dbReference>
<dbReference type="PANTHER" id="PTHR31293">
    <property type="entry name" value="RNI-LIKE SUPERFAMILY PROTEIN"/>
    <property type="match status" value="1"/>
</dbReference>
<dbReference type="InParanoid" id="A0A251RXT1"/>